<evidence type="ECO:0000256" key="1">
    <source>
        <dbReference type="ARBA" id="ARBA00022723"/>
    </source>
</evidence>
<dbReference type="OrthoDB" id="6129702at2759"/>
<dbReference type="PANTHER" id="PTHR47020:SF1">
    <property type="entry name" value="HILLARIN"/>
    <property type="match status" value="1"/>
</dbReference>
<reference evidence="9" key="1">
    <citation type="submission" date="2025-08" db="UniProtKB">
        <authorList>
            <consortium name="RefSeq"/>
        </authorList>
    </citation>
    <scope>IDENTIFICATION</scope>
    <source>
        <tissue evidence="9">Whole sample</tissue>
    </source>
</reference>
<evidence type="ECO:0000256" key="2">
    <source>
        <dbReference type="ARBA" id="ARBA00022833"/>
    </source>
</evidence>
<evidence type="ECO:0000256" key="5">
    <source>
        <dbReference type="SAM" id="Coils"/>
    </source>
</evidence>
<evidence type="ECO:0000256" key="4">
    <source>
        <dbReference type="PROSITE-ProRule" id="PRU00125"/>
    </source>
</evidence>
<dbReference type="SMART" id="SM00132">
    <property type="entry name" value="LIM"/>
    <property type="match status" value="1"/>
</dbReference>
<dbReference type="GO" id="GO:0046872">
    <property type="term" value="F:metal ion binding"/>
    <property type="evidence" value="ECO:0007669"/>
    <property type="project" value="UniProtKB-KW"/>
</dbReference>
<dbReference type="RefSeq" id="XP_022315351.1">
    <property type="nucleotide sequence ID" value="XM_022459643.1"/>
</dbReference>
<dbReference type="PROSITE" id="PS00478">
    <property type="entry name" value="LIM_DOMAIN_1"/>
    <property type="match status" value="1"/>
</dbReference>
<evidence type="ECO:0000256" key="3">
    <source>
        <dbReference type="ARBA" id="ARBA00023038"/>
    </source>
</evidence>
<dbReference type="Pfam" id="PF23265">
    <property type="entry name" value="Ig-like_KY"/>
    <property type="match status" value="3"/>
</dbReference>
<accession>A0A8B8CLV5</accession>
<organism evidence="8 9">
    <name type="scientific">Crassostrea virginica</name>
    <name type="common">Eastern oyster</name>
    <dbReference type="NCBI Taxonomy" id="6565"/>
    <lineage>
        <taxon>Eukaryota</taxon>
        <taxon>Metazoa</taxon>
        <taxon>Spiralia</taxon>
        <taxon>Lophotrochozoa</taxon>
        <taxon>Mollusca</taxon>
        <taxon>Bivalvia</taxon>
        <taxon>Autobranchia</taxon>
        <taxon>Pteriomorphia</taxon>
        <taxon>Ostreida</taxon>
        <taxon>Ostreoidea</taxon>
        <taxon>Ostreidae</taxon>
        <taxon>Crassostrea</taxon>
    </lineage>
</organism>
<dbReference type="InterPro" id="IPR056564">
    <property type="entry name" value="Ig-like_KY"/>
</dbReference>
<name>A0A8B8CLV5_CRAVI</name>
<feature type="domain" description="LIM zinc-binding" evidence="7">
    <location>
        <begin position="30"/>
        <end position="96"/>
    </location>
</feature>
<keyword evidence="1 4" id="KW-0479">Metal-binding</keyword>
<dbReference type="KEGG" id="cvn:111119454"/>
<gene>
    <name evidence="9" type="primary">LOC111119454</name>
</gene>
<protein>
    <submittedName>
        <fullName evidence="9">Hillarin-like</fullName>
    </submittedName>
</protein>
<feature type="region of interest" description="Disordered" evidence="6">
    <location>
        <begin position="1032"/>
        <end position="1059"/>
    </location>
</feature>
<evidence type="ECO:0000313" key="9">
    <source>
        <dbReference type="RefSeq" id="XP_022315351.1"/>
    </source>
</evidence>
<dbReference type="Proteomes" id="UP000694844">
    <property type="component" value="Chromosome 2"/>
</dbReference>
<keyword evidence="3 4" id="KW-0440">LIM domain</keyword>
<proteinExistence type="predicted"/>
<dbReference type="GeneID" id="111119454"/>
<feature type="region of interest" description="Disordered" evidence="6">
    <location>
        <begin position="777"/>
        <end position="814"/>
    </location>
</feature>
<sequence length="1059" mass="121489">MAVATAEARSVERGYQRLSSLFRPSPQEGNTCHRCKAQVYHAEKIGPVHDVVFHKNCFKCVVCGQFLTIKNYFSNQTKAGDREVYCGTHVPRIGGPSIDHGAMGIKNAVDSQNVYKKMSKKMNSEVRLTGTLRKPSYNYEAVAIKRATTVPKTQDHVAERATAEALHKGAEINTDALYIKGPIEAQLLRQGYQRKLDKHHYPPNVYRKRKKLIEEQRRLEAEYQREEDRLLDEFHNERKQEARRLSAELQHEWEIKLKELTEKFDKEFGQKKKKMKDSEKKQMTIHFENKKKEIEVIIKEKKKKKQESMTLRLKEKEQKKTATMVARQSREMLEVLAQKQEELKQELKQELESTEVVEGVTTNGDTEEIEEAMEALEIIPVAPTEIPSPHPPSCRKKDLYVDPSQFNDIDEQTIKVAENEQPTYTDLVQQLTENLVTDLEKARAIYRWITVKDLNVMEFEETIETDTPMGLLRGIKYGTETYHVLFMRLCGYAGLNCEEIKGHSKSVGYEPGMKIKPDQFQNTWNAVLIDGDWRLVQCNWGARHLVLNKDKKSKDKQKPKSKDQIRYQYDEHYFLTDPDEFIQEFWAADPKWQLLENPITLDEFIALPFVRSIFFHYGMRFEKSLTAVLETSEKGGAEVKIKIPEEHENNLVFYYQMRYADKDKRQEATYKGANLERFVFQTMIDNTVMFSIHVPAVGEYFFEVFANKIEESNRLINSDEATGASISPFRLKCTCKFKVVCNSLSGKMYPLPDCASGEWGPKKAYRHFGLKVIQVRPGKSTKSRSSPDSSEGDRMSDSGSLSGDDPPDNPKAGILNIEDNIDIKLKMPRPLQVVAKLKMNSVDTKTLDAFIKTNVENDIIHITGTLPQTGQYGLDIYGRPKEAGENTTLSHAMKYLINCLKVTNPVELPKIAEKPASVKKEKWGPQPTFESLGVKAINPKEPKITLNDISTCTVEIFVPEDVTVTHHFLKEPDADVKDRVAMVTEKGGIIKYHVDLPQTGNYMLSLFGRKKEDDEMPNIYNYLIVYKKAGETNGSTPQKEERKGSSIFKKGFFKKSEKK</sequence>
<evidence type="ECO:0000256" key="6">
    <source>
        <dbReference type="SAM" id="MobiDB-lite"/>
    </source>
</evidence>
<dbReference type="PANTHER" id="PTHR47020">
    <property type="entry name" value="HILLARIN"/>
    <property type="match status" value="1"/>
</dbReference>
<evidence type="ECO:0000313" key="8">
    <source>
        <dbReference type="Proteomes" id="UP000694844"/>
    </source>
</evidence>
<dbReference type="PROSITE" id="PS50023">
    <property type="entry name" value="LIM_DOMAIN_2"/>
    <property type="match status" value="1"/>
</dbReference>
<feature type="coiled-coil region" evidence="5">
    <location>
        <begin position="287"/>
        <end position="357"/>
    </location>
</feature>
<evidence type="ECO:0000259" key="7">
    <source>
        <dbReference type="PROSITE" id="PS50023"/>
    </source>
</evidence>
<dbReference type="InterPro" id="IPR053041">
    <property type="entry name" value="Transglut-like_Superfamily_Mod"/>
</dbReference>
<keyword evidence="8" id="KW-1185">Reference proteome</keyword>
<dbReference type="Pfam" id="PF00412">
    <property type="entry name" value="LIM"/>
    <property type="match status" value="1"/>
</dbReference>
<keyword evidence="2 4" id="KW-0862">Zinc</keyword>
<dbReference type="Gene3D" id="2.10.110.10">
    <property type="entry name" value="Cysteine Rich Protein"/>
    <property type="match status" value="1"/>
</dbReference>
<keyword evidence="5" id="KW-0175">Coiled coil</keyword>
<dbReference type="InterPro" id="IPR001781">
    <property type="entry name" value="Znf_LIM"/>
</dbReference>
<dbReference type="AlphaFoldDB" id="A0A8B8CLV5"/>